<evidence type="ECO:0000256" key="3">
    <source>
        <dbReference type="ARBA" id="ARBA00023163"/>
    </source>
</evidence>
<dbReference type="Gene3D" id="1.10.10.10">
    <property type="entry name" value="Winged helix-like DNA-binding domain superfamily/Winged helix DNA-binding domain"/>
    <property type="match status" value="1"/>
</dbReference>
<dbReference type="InterPro" id="IPR000524">
    <property type="entry name" value="Tscrpt_reg_HTH_GntR"/>
</dbReference>
<reference evidence="5 6" key="1">
    <citation type="submission" date="2020-08" db="EMBL/GenBank/DDBJ databases">
        <title>Clostridia isolated from Swiss meat.</title>
        <authorList>
            <person name="Wambui J."/>
            <person name="Stevens M.J.A."/>
            <person name="Stephan R."/>
        </authorList>
    </citation>
    <scope>NUCLEOTIDE SEQUENCE [LARGE SCALE GENOMIC DNA]</scope>
    <source>
        <strain evidence="5 6">CM001</strain>
    </source>
</reference>
<dbReference type="InterPro" id="IPR036390">
    <property type="entry name" value="WH_DNA-bd_sf"/>
</dbReference>
<dbReference type="Pfam" id="PF00392">
    <property type="entry name" value="GntR"/>
    <property type="match status" value="1"/>
</dbReference>
<accession>A0A7X0SF65</accession>
<name>A0A7X0SF65_9CLOT</name>
<sequence length="120" mass="13513">MILELTNDTPIYAQIAQAIEDNILKGIFKEDEVIPSTTEISIKFKINPATVAKGFNLLVDEGVIYKKRGVGMFVSIGSKDLLMEKRKDGFYKKYIVSLIEEAKRLDISTVDIINMIKKEG</sequence>
<dbReference type="SUPFAM" id="SSF46785">
    <property type="entry name" value="Winged helix' DNA-binding domain"/>
    <property type="match status" value="1"/>
</dbReference>
<evidence type="ECO:0000313" key="5">
    <source>
        <dbReference type="EMBL" id="MBB6716472.1"/>
    </source>
</evidence>
<dbReference type="EMBL" id="JACKWY010000015">
    <property type="protein sequence ID" value="MBB6716472.1"/>
    <property type="molecule type" value="Genomic_DNA"/>
</dbReference>
<keyword evidence="3" id="KW-0804">Transcription</keyword>
<gene>
    <name evidence="5" type="ORF">H7E68_17400</name>
</gene>
<dbReference type="InterPro" id="IPR036388">
    <property type="entry name" value="WH-like_DNA-bd_sf"/>
</dbReference>
<keyword evidence="2" id="KW-0238">DNA-binding</keyword>
<dbReference type="Proteomes" id="UP000585258">
    <property type="component" value="Unassembled WGS sequence"/>
</dbReference>
<protein>
    <submittedName>
        <fullName evidence="5">GntR family transcriptional regulator</fullName>
    </submittedName>
</protein>
<dbReference type="CDD" id="cd07377">
    <property type="entry name" value="WHTH_GntR"/>
    <property type="match status" value="1"/>
</dbReference>
<proteinExistence type="predicted"/>
<evidence type="ECO:0000259" key="4">
    <source>
        <dbReference type="PROSITE" id="PS50949"/>
    </source>
</evidence>
<evidence type="ECO:0000256" key="2">
    <source>
        <dbReference type="ARBA" id="ARBA00023125"/>
    </source>
</evidence>
<dbReference type="RefSeq" id="WP_185165498.1">
    <property type="nucleotide sequence ID" value="NZ_JACKWY010000015.1"/>
</dbReference>
<feature type="domain" description="HTH gntR-type" evidence="4">
    <location>
        <begin position="9"/>
        <end position="77"/>
    </location>
</feature>
<dbReference type="GO" id="GO:0003677">
    <property type="term" value="F:DNA binding"/>
    <property type="evidence" value="ECO:0007669"/>
    <property type="project" value="UniProtKB-KW"/>
</dbReference>
<organism evidence="5 6">
    <name type="scientific">Clostridium gasigenes</name>
    <dbReference type="NCBI Taxonomy" id="94869"/>
    <lineage>
        <taxon>Bacteria</taxon>
        <taxon>Bacillati</taxon>
        <taxon>Bacillota</taxon>
        <taxon>Clostridia</taxon>
        <taxon>Eubacteriales</taxon>
        <taxon>Clostridiaceae</taxon>
        <taxon>Clostridium</taxon>
    </lineage>
</organism>
<comment type="caution">
    <text evidence="5">The sequence shown here is derived from an EMBL/GenBank/DDBJ whole genome shotgun (WGS) entry which is preliminary data.</text>
</comment>
<dbReference type="PANTHER" id="PTHR38445:SF10">
    <property type="entry name" value="GNTR-FAMILY TRANSCRIPTIONAL REGULATOR"/>
    <property type="match status" value="1"/>
</dbReference>
<dbReference type="SMART" id="SM00345">
    <property type="entry name" value="HTH_GNTR"/>
    <property type="match status" value="1"/>
</dbReference>
<dbReference type="PROSITE" id="PS50949">
    <property type="entry name" value="HTH_GNTR"/>
    <property type="match status" value="1"/>
</dbReference>
<dbReference type="PANTHER" id="PTHR38445">
    <property type="entry name" value="HTH-TYPE TRANSCRIPTIONAL REPRESSOR YTRA"/>
    <property type="match status" value="1"/>
</dbReference>
<evidence type="ECO:0000313" key="6">
    <source>
        <dbReference type="Proteomes" id="UP000585258"/>
    </source>
</evidence>
<dbReference type="AlphaFoldDB" id="A0A7X0SF65"/>
<dbReference type="GO" id="GO:0003700">
    <property type="term" value="F:DNA-binding transcription factor activity"/>
    <property type="evidence" value="ECO:0007669"/>
    <property type="project" value="InterPro"/>
</dbReference>
<evidence type="ECO:0000256" key="1">
    <source>
        <dbReference type="ARBA" id="ARBA00023015"/>
    </source>
</evidence>
<keyword evidence="1" id="KW-0805">Transcription regulation</keyword>